<evidence type="ECO:0000256" key="1">
    <source>
        <dbReference type="ARBA" id="ARBA00023239"/>
    </source>
</evidence>
<organism evidence="3 4">
    <name type="scientific">Muricoccus vinaceus</name>
    <dbReference type="NCBI Taxonomy" id="424704"/>
    <lineage>
        <taxon>Bacteria</taxon>
        <taxon>Pseudomonadati</taxon>
        <taxon>Pseudomonadota</taxon>
        <taxon>Alphaproteobacteria</taxon>
        <taxon>Acetobacterales</taxon>
        <taxon>Roseomonadaceae</taxon>
        <taxon>Muricoccus</taxon>
    </lineage>
</organism>
<evidence type="ECO:0000259" key="2">
    <source>
        <dbReference type="Pfam" id="PF04909"/>
    </source>
</evidence>
<dbReference type="InterPro" id="IPR006680">
    <property type="entry name" value="Amidohydro-rel"/>
</dbReference>
<comment type="caution">
    <text evidence="3">The sequence shown here is derived from an EMBL/GenBank/DDBJ whole genome shotgun (WGS) entry which is preliminary data.</text>
</comment>
<accession>A0ABV6ITL6</accession>
<dbReference type="EMBL" id="JBHLVZ010000043">
    <property type="protein sequence ID" value="MFC0386959.1"/>
    <property type="molecule type" value="Genomic_DNA"/>
</dbReference>
<gene>
    <name evidence="3" type="ORF">ACFFIC_15580</name>
</gene>
<feature type="domain" description="Amidohydrolase-related" evidence="2">
    <location>
        <begin position="34"/>
        <end position="318"/>
    </location>
</feature>
<reference evidence="3 4" key="1">
    <citation type="submission" date="2024-09" db="EMBL/GenBank/DDBJ databases">
        <authorList>
            <person name="Sun Q."/>
            <person name="Mori K."/>
        </authorList>
    </citation>
    <scope>NUCLEOTIDE SEQUENCE [LARGE SCALE GENOMIC DNA]</scope>
    <source>
        <strain evidence="3 4">CCM 7468</strain>
    </source>
</reference>
<dbReference type="InterPro" id="IPR032466">
    <property type="entry name" value="Metal_Hydrolase"/>
</dbReference>
<sequence length="318" mass="34608">MISKIALEEHFMTPGMEGYWQATVEDLPPALYRDIHGRLSDFGEGRLAAMDAAGIARAVLSLAGPGVQAEPDTATAVVRAKEANDALAEVIAGRPDRYSGFAHLPMQDGRAAADELERAVRQLGLVGGMVNGQTDATYLDHDKYEVFWERAAALGVPVYIHPNDPPAPYGGWADVKVLSRATWGWTVETATHALRLVFGGTFDRHPEARVILGHMGETLPFLLWRLDSRAKLYKAERPLKKEPSAYIRENILVTTSGQCAAEPLLCTLASLGEERVMFAVDYPFEAAEIAGRFLDEVPVSEAVREGIASGNAKRLLGL</sequence>
<name>A0ABV6ITL6_9PROT</name>
<evidence type="ECO:0000313" key="3">
    <source>
        <dbReference type="EMBL" id="MFC0386959.1"/>
    </source>
</evidence>
<dbReference type="SUPFAM" id="SSF51556">
    <property type="entry name" value="Metallo-dependent hydrolases"/>
    <property type="match status" value="1"/>
</dbReference>
<dbReference type="Gene3D" id="3.20.20.140">
    <property type="entry name" value="Metal-dependent hydrolases"/>
    <property type="match status" value="1"/>
</dbReference>
<dbReference type="Proteomes" id="UP001589789">
    <property type="component" value="Unassembled WGS sequence"/>
</dbReference>
<proteinExistence type="predicted"/>
<dbReference type="RefSeq" id="WP_377051937.1">
    <property type="nucleotide sequence ID" value="NZ_JBHLVZ010000043.1"/>
</dbReference>
<dbReference type="PANTHER" id="PTHR21240">
    <property type="entry name" value="2-AMINO-3-CARBOXYLMUCONATE-6-SEMIALDEHYDE DECARBOXYLASE"/>
    <property type="match status" value="1"/>
</dbReference>
<keyword evidence="4" id="KW-1185">Reference proteome</keyword>
<dbReference type="InterPro" id="IPR032465">
    <property type="entry name" value="ACMSD"/>
</dbReference>
<evidence type="ECO:0000313" key="4">
    <source>
        <dbReference type="Proteomes" id="UP001589789"/>
    </source>
</evidence>
<keyword evidence="1" id="KW-0456">Lyase</keyword>
<dbReference type="Pfam" id="PF04909">
    <property type="entry name" value="Amidohydro_2"/>
    <property type="match status" value="1"/>
</dbReference>
<dbReference type="PANTHER" id="PTHR21240:SF30">
    <property type="entry name" value="AMIDOHYDROLASE-RELATED DOMAIN-CONTAINING PROTEIN-RELATED"/>
    <property type="match status" value="1"/>
</dbReference>
<protein>
    <submittedName>
        <fullName evidence="3">Amidohydrolase family protein</fullName>
    </submittedName>
</protein>